<evidence type="ECO:0000259" key="1">
    <source>
        <dbReference type="Pfam" id="PF08279"/>
    </source>
</evidence>
<accession>A0A5E5ABH4</accession>
<protein>
    <submittedName>
        <fullName evidence="3">Putative transcription repressor NiaR</fullName>
    </submittedName>
</protein>
<dbReference type="PANTHER" id="PTHR34580:SF3">
    <property type="entry name" value="PROTEIN PAFB"/>
    <property type="match status" value="1"/>
</dbReference>
<dbReference type="AlphaFoldDB" id="A0A5E5ABH4"/>
<reference evidence="3 4" key="1">
    <citation type="submission" date="2019-08" db="EMBL/GenBank/DDBJ databases">
        <authorList>
            <person name="Peeters C."/>
        </authorList>
    </citation>
    <scope>NUCLEOTIDE SEQUENCE [LARGE SCALE GENOMIC DNA]</scope>
    <source>
        <strain evidence="3 4">LMG 31117</strain>
    </source>
</reference>
<dbReference type="PROSITE" id="PS52050">
    <property type="entry name" value="WYL"/>
    <property type="match status" value="1"/>
</dbReference>
<dbReference type="InterPro" id="IPR026881">
    <property type="entry name" value="WYL_dom"/>
</dbReference>
<proteinExistence type="predicted"/>
<dbReference type="Proteomes" id="UP000383122">
    <property type="component" value="Unassembled WGS sequence"/>
</dbReference>
<dbReference type="EMBL" id="CABPSP010000011">
    <property type="protein sequence ID" value="VVE70528.1"/>
    <property type="molecule type" value="Genomic_DNA"/>
</dbReference>
<dbReference type="SUPFAM" id="SSF46785">
    <property type="entry name" value="Winged helix' DNA-binding domain"/>
    <property type="match status" value="1"/>
</dbReference>
<dbReference type="Pfam" id="PF13280">
    <property type="entry name" value="WYL"/>
    <property type="match status" value="1"/>
</dbReference>
<evidence type="ECO:0000259" key="2">
    <source>
        <dbReference type="Pfam" id="PF13280"/>
    </source>
</evidence>
<dbReference type="InterPro" id="IPR036388">
    <property type="entry name" value="WH-like_DNA-bd_sf"/>
</dbReference>
<dbReference type="InterPro" id="IPR013196">
    <property type="entry name" value="HTH_11"/>
</dbReference>
<dbReference type="InterPro" id="IPR051534">
    <property type="entry name" value="CBASS_pafABC_assoc_protein"/>
</dbReference>
<feature type="domain" description="Helix-turn-helix type 11" evidence="1">
    <location>
        <begin position="1"/>
        <end position="49"/>
    </location>
</feature>
<organism evidence="3 4">
    <name type="scientific">Pandoraea anapnoica</name>
    <dbReference type="NCBI Taxonomy" id="2508301"/>
    <lineage>
        <taxon>Bacteria</taxon>
        <taxon>Pseudomonadati</taxon>
        <taxon>Pseudomonadota</taxon>
        <taxon>Betaproteobacteria</taxon>
        <taxon>Burkholderiales</taxon>
        <taxon>Burkholderiaceae</taxon>
        <taxon>Pandoraea</taxon>
    </lineage>
</organism>
<evidence type="ECO:0000313" key="4">
    <source>
        <dbReference type="Proteomes" id="UP000383122"/>
    </source>
</evidence>
<dbReference type="PANTHER" id="PTHR34580">
    <property type="match status" value="1"/>
</dbReference>
<name>A0A5E5ABH4_9BURK</name>
<dbReference type="InterPro" id="IPR036390">
    <property type="entry name" value="WH_DNA-bd_sf"/>
</dbReference>
<keyword evidence="4" id="KW-1185">Reference proteome</keyword>
<evidence type="ECO:0000313" key="3">
    <source>
        <dbReference type="EMBL" id="VVE70528.1"/>
    </source>
</evidence>
<feature type="domain" description="WYL" evidence="2">
    <location>
        <begin position="128"/>
        <end position="194"/>
    </location>
</feature>
<dbReference type="Pfam" id="PF08279">
    <property type="entry name" value="HTH_11"/>
    <property type="match status" value="1"/>
</dbReference>
<dbReference type="Gene3D" id="1.10.10.10">
    <property type="entry name" value="Winged helix-like DNA-binding domain superfamily/Winged helix DNA-binding domain"/>
    <property type="match status" value="1"/>
</dbReference>
<gene>
    <name evidence="3" type="primary">niaR</name>
    <name evidence="3" type="ORF">PAN31117_03733</name>
</gene>
<sequence>MQLLRRHRYPVPGAALASSLGVSLRTLYRDIAELQSQGAHIEGAPGLGYVLKPGFMLPPLMFSEEEIEAIVLGSRWVAKRTDGALADAAANALAKIAAVLPSDLRTSLEASTLLIGPGDPLPLMIVDLTDIREAIRAERKLHLSYRDEAGRLSERIVWPFALGFFDRVRMILAWCELRDDFRSFRADRIEAMTVADTRYPRGRRTLLKAWRETTGKG</sequence>